<organism evidence="14 15">
    <name type="scientific">Luteolibacter rhizosphaerae</name>
    <dbReference type="NCBI Taxonomy" id="2989719"/>
    <lineage>
        <taxon>Bacteria</taxon>
        <taxon>Pseudomonadati</taxon>
        <taxon>Verrucomicrobiota</taxon>
        <taxon>Verrucomicrobiia</taxon>
        <taxon>Verrucomicrobiales</taxon>
        <taxon>Verrucomicrobiaceae</taxon>
        <taxon>Luteolibacter</taxon>
    </lineage>
</organism>
<keyword evidence="5 10" id="KW-0812">Transmembrane</keyword>
<evidence type="ECO:0000256" key="10">
    <source>
        <dbReference type="PROSITE-ProRule" id="PRU01360"/>
    </source>
</evidence>
<dbReference type="InterPro" id="IPR012910">
    <property type="entry name" value="Plug_dom"/>
</dbReference>
<dbReference type="InterPro" id="IPR010105">
    <property type="entry name" value="TonB_sidphr_rcpt"/>
</dbReference>
<dbReference type="Pfam" id="PF00593">
    <property type="entry name" value="TonB_dep_Rec_b-barrel"/>
    <property type="match status" value="1"/>
</dbReference>
<keyword evidence="6 11" id="KW-0798">TonB box</keyword>
<dbReference type="Gene3D" id="2.40.170.20">
    <property type="entry name" value="TonB-dependent receptor, beta-barrel domain"/>
    <property type="match status" value="1"/>
</dbReference>
<keyword evidence="3 10" id="KW-0813">Transport</keyword>
<dbReference type="RefSeq" id="WP_264510937.1">
    <property type="nucleotide sequence ID" value="NZ_JAPDDR010000001.1"/>
</dbReference>
<comment type="caution">
    <text evidence="14">The sequence shown here is derived from an EMBL/GenBank/DDBJ whole genome shotgun (WGS) entry which is preliminary data.</text>
</comment>
<keyword evidence="15" id="KW-1185">Reference proteome</keyword>
<evidence type="ECO:0000259" key="12">
    <source>
        <dbReference type="Pfam" id="PF00593"/>
    </source>
</evidence>
<evidence type="ECO:0000256" key="11">
    <source>
        <dbReference type="RuleBase" id="RU003357"/>
    </source>
</evidence>
<dbReference type="Proteomes" id="UP001165653">
    <property type="component" value="Unassembled WGS sequence"/>
</dbReference>
<dbReference type="InterPro" id="IPR036942">
    <property type="entry name" value="Beta-barrel_TonB_sf"/>
</dbReference>
<accession>A0ABT3FYK6</accession>
<keyword evidence="7 10" id="KW-0472">Membrane</keyword>
<evidence type="ECO:0000313" key="14">
    <source>
        <dbReference type="EMBL" id="MCW1912497.1"/>
    </source>
</evidence>
<dbReference type="InterPro" id="IPR039426">
    <property type="entry name" value="TonB-dep_rcpt-like"/>
</dbReference>
<keyword evidence="8 14" id="KW-0675">Receptor</keyword>
<dbReference type="PANTHER" id="PTHR32552">
    <property type="entry name" value="FERRICHROME IRON RECEPTOR-RELATED"/>
    <property type="match status" value="1"/>
</dbReference>
<dbReference type="Pfam" id="PF07715">
    <property type="entry name" value="Plug"/>
    <property type="match status" value="1"/>
</dbReference>
<comment type="similarity">
    <text evidence="2 10 11">Belongs to the TonB-dependent receptor family.</text>
</comment>
<dbReference type="NCBIfam" id="TIGR01783">
    <property type="entry name" value="TonB-siderophor"/>
    <property type="match status" value="1"/>
</dbReference>
<dbReference type="Gene3D" id="2.170.130.10">
    <property type="entry name" value="TonB-dependent receptor, plug domain"/>
    <property type="match status" value="1"/>
</dbReference>
<protein>
    <submittedName>
        <fullName evidence="14">TonB-dependent siderophore receptor</fullName>
    </submittedName>
</protein>
<evidence type="ECO:0000256" key="9">
    <source>
        <dbReference type="ARBA" id="ARBA00023237"/>
    </source>
</evidence>
<name>A0ABT3FYK6_9BACT</name>
<reference evidence="14" key="1">
    <citation type="submission" date="2022-10" db="EMBL/GenBank/DDBJ databases">
        <title>Luteolibacter sp. GHJ8, whole genome shotgun sequencing project.</title>
        <authorList>
            <person name="Zhao G."/>
            <person name="Shen L."/>
        </authorList>
    </citation>
    <scope>NUCLEOTIDE SEQUENCE</scope>
    <source>
        <strain evidence="14">GHJ8</strain>
    </source>
</reference>
<evidence type="ECO:0000256" key="6">
    <source>
        <dbReference type="ARBA" id="ARBA00023077"/>
    </source>
</evidence>
<keyword evidence="4 10" id="KW-1134">Transmembrane beta strand</keyword>
<sequence length="746" mass="81565">MKSAHESLRLRAEGLAVTGTLLAVGQLAAQTTAPAEKKKEEAQNNEELAEIVVKANADRTLYKPENLQSPKVTQPLRDVAKTVTVIPAEVMKSQNASNLRDVLRNVPGISMQAGEGGGGPAGDNLSIRGFSARSDIFVDGMRDTAGGGYSRDPFNFEQVEVTKGPSSTTTGRGSTGGSINIVTKTPRLEDAYNFNLGGGTDEYLRGTFDLNQGIPNLNGVAVRLNGVYHTQQLPGRDYVENERWGIAPSIAFGLGTDTRFTLNYMHLDQDNVPDYGIPWVARTSTNPMLPPGIPYGVGFDSYYGNLNRDYEKTITDIITGTFEHDFSEDLRLRSTLRYGHNVRDSVTTAPRFVNVNAGTTLNQQFQSRDQTDESFYSQTDLRYDFNTGSAEHQVVAGLELGREDSINHGRTAYNLDGTPATAPQTDLWFPNPFGNPSLAIRNGSFTETTSDIVGLYLFDTVTLTKQWEINGGLRWDYYDTDYTSRTVAGVVDQLQRDDSMLSYQAAITYKPVEEGSIYLSYGTSFNPSTENLTYIAAPTGGNTTRSLFNTDPEENETIELGAKWEFFDDKLLVSSAIFRTEKTNARTTDPADPSVVTLTGEQVVEGFELGATGQITENWSITGGYTYLSSEVKASAVTAEVGSEVSNTPEHSFSLWTDYKLPKGFNIGGGAQFVDSRFNNNNKGTRQTAPSFTIFNAVAGYQATENLSFQLNLNNLTDEDYIDRVGGGHFVPGWGRSAVLSASMTF</sequence>
<comment type="subcellular location">
    <subcellularLocation>
        <location evidence="1 10">Cell outer membrane</location>
        <topology evidence="1 10">Multi-pass membrane protein</topology>
    </subcellularLocation>
</comment>
<evidence type="ECO:0000259" key="13">
    <source>
        <dbReference type="Pfam" id="PF07715"/>
    </source>
</evidence>
<evidence type="ECO:0000256" key="4">
    <source>
        <dbReference type="ARBA" id="ARBA00022452"/>
    </source>
</evidence>
<dbReference type="PANTHER" id="PTHR32552:SF83">
    <property type="entry name" value="BLR3904 PROTEIN"/>
    <property type="match status" value="1"/>
</dbReference>
<keyword evidence="9 10" id="KW-0998">Cell outer membrane</keyword>
<dbReference type="PROSITE" id="PS52016">
    <property type="entry name" value="TONB_DEPENDENT_REC_3"/>
    <property type="match status" value="1"/>
</dbReference>
<dbReference type="SUPFAM" id="SSF56935">
    <property type="entry name" value="Porins"/>
    <property type="match status" value="1"/>
</dbReference>
<evidence type="ECO:0000256" key="5">
    <source>
        <dbReference type="ARBA" id="ARBA00022692"/>
    </source>
</evidence>
<evidence type="ECO:0000313" key="15">
    <source>
        <dbReference type="Proteomes" id="UP001165653"/>
    </source>
</evidence>
<evidence type="ECO:0000256" key="3">
    <source>
        <dbReference type="ARBA" id="ARBA00022448"/>
    </source>
</evidence>
<dbReference type="EMBL" id="JAPDDR010000001">
    <property type="protein sequence ID" value="MCW1912497.1"/>
    <property type="molecule type" value="Genomic_DNA"/>
</dbReference>
<dbReference type="CDD" id="cd01347">
    <property type="entry name" value="ligand_gated_channel"/>
    <property type="match status" value="1"/>
</dbReference>
<proteinExistence type="inferred from homology"/>
<evidence type="ECO:0000256" key="7">
    <source>
        <dbReference type="ARBA" id="ARBA00023136"/>
    </source>
</evidence>
<dbReference type="InterPro" id="IPR037066">
    <property type="entry name" value="Plug_dom_sf"/>
</dbReference>
<evidence type="ECO:0000256" key="1">
    <source>
        <dbReference type="ARBA" id="ARBA00004571"/>
    </source>
</evidence>
<gene>
    <name evidence="14" type="ORF">OJ996_02860</name>
</gene>
<evidence type="ECO:0000256" key="2">
    <source>
        <dbReference type="ARBA" id="ARBA00009810"/>
    </source>
</evidence>
<feature type="domain" description="TonB-dependent receptor plug" evidence="13">
    <location>
        <begin position="76"/>
        <end position="177"/>
    </location>
</feature>
<feature type="domain" description="TonB-dependent receptor-like beta-barrel" evidence="12">
    <location>
        <begin position="253"/>
        <end position="716"/>
    </location>
</feature>
<dbReference type="InterPro" id="IPR000531">
    <property type="entry name" value="Beta-barrel_TonB"/>
</dbReference>
<evidence type="ECO:0000256" key="8">
    <source>
        <dbReference type="ARBA" id="ARBA00023170"/>
    </source>
</evidence>